<feature type="signal peptide" evidence="1">
    <location>
        <begin position="1"/>
        <end position="21"/>
    </location>
</feature>
<keyword evidence="3" id="KW-1185">Reference proteome</keyword>
<accession>A0ABY8G7S7</accession>
<sequence>MHPIKSIFILLAIFVSSLSLAETYEISVTRKDSNIYRIDGKNIIVQTKYCYVYAYSENAYLRTNAYDEKLIFVDSHDSCDVSGVYGKSNMKNGAYKVKVSHENDNWYSIWGTDYFIQTSMCIELALSDDAILKTQGLGGELIFENGNNCTVENVYSKIRL</sequence>
<dbReference type="Proteomes" id="UP001219630">
    <property type="component" value="Chromosome"/>
</dbReference>
<keyword evidence="1" id="KW-0732">Signal</keyword>
<reference evidence="2 3" key="1">
    <citation type="submission" date="2022-12" db="EMBL/GenBank/DDBJ databases">
        <title>Complete genome sequencing of Dickeya lacustris type strain LMG30899.</title>
        <authorList>
            <person name="Dobhal S."/>
            <person name="Arizala D."/>
            <person name="Arif M."/>
        </authorList>
    </citation>
    <scope>NUCLEOTIDE SEQUENCE [LARGE SCALE GENOMIC DNA]</scope>
    <source>
        <strain evidence="2 3">LMG30899</strain>
    </source>
</reference>
<organism evidence="2 3">
    <name type="scientific">Dickeya lacustris</name>
    <dbReference type="NCBI Taxonomy" id="2259638"/>
    <lineage>
        <taxon>Bacteria</taxon>
        <taxon>Pseudomonadati</taxon>
        <taxon>Pseudomonadota</taxon>
        <taxon>Gammaproteobacteria</taxon>
        <taxon>Enterobacterales</taxon>
        <taxon>Pectobacteriaceae</taxon>
        <taxon>Dickeya</taxon>
    </lineage>
</organism>
<evidence type="ECO:0000313" key="3">
    <source>
        <dbReference type="Proteomes" id="UP001219630"/>
    </source>
</evidence>
<dbReference type="RefSeq" id="WP_125259456.1">
    <property type="nucleotide sequence ID" value="NZ_CP114280.1"/>
</dbReference>
<evidence type="ECO:0008006" key="4">
    <source>
        <dbReference type="Google" id="ProtNLM"/>
    </source>
</evidence>
<evidence type="ECO:0000256" key="1">
    <source>
        <dbReference type="SAM" id="SignalP"/>
    </source>
</evidence>
<evidence type="ECO:0000313" key="2">
    <source>
        <dbReference type="EMBL" id="WFN56016.1"/>
    </source>
</evidence>
<gene>
    <name evidence="2" type="ORF">O1Q98_01420</name>
</gene>
<feature type="chain" id="PRO_5046605294" description="DUF2846 domain-containing protein" evidence="1">
    <location>
        <begin position="22"/>
        <end position="160"/>
    </location>
</feature>
<protein>
    <recommendedName>
        <fullName evidence="4">DUF2846 domain-containing protein</fullName>
    </recommendedName>
</protein>
<name>A0ABY8G7S7_9GAMM</name>
<proteinExistence type="predicted"/>
<dbReference type="EMBL" id="CP114280">
    <property type="protein sequence ID" value="WFN56016.1"/>
    <property type="molecule type" value="Genomic_DNA"/>
</dbReference>